<keyword evidence="7" id="KW-0689">Ribosomal protein</keyword>
<dbReference type="Proteomes" id="UP001501011">
    <property type="component" value="Unassembled WGS sequence"/>
</dbReference>
<dbReference type="InterPro" id="IPR043690">
    <property type="entry name" value="RimI"/>
</dbReference>
<comment type="caution">
    <text evidence="5">Lacks conserved residue(s) required for the propagation of feature annotation.</text>
</comment>
<evidence type="ECO:0000256" key="1">
    <source>
        <dbReference type="ARBA" id="ARBA00005395"/>
    </source>
</evidence>
<feature type="active site" description="Proton acceptor" evidence="5">
    <location>
        <position position="115"/>
    </location>
</feature>
<keyword evidence="2 5" id="KW-0963">Cytoplasm</keyword>
<dbReference type="CDD" id="cd04301">
    <property type="entry name" value="NAT_SF"/>
    <property type="match status" value="1"/>
</dbReference>
<comment type="function">
    <text evidence="5">Acetylates the N-terminal alanine of ribosomal protein bS18.</text>
</comment>
<dbReference type="InterPro" id="IPR000182">
    <property type="entry name" value="GNAT_dom"/>
</dbReference>
<keyword evidence="4 5" id="KW-0012">Acyltransferase</keyword>
<evidence type="ECO:0000313" key="7">
    <source>
        <dbReference type="EMBL" id="GAA4357017.1"/>
    </source>
</evidence>
<proteinExistence type="inferred from homology"/>
<evidence type="ECO:0000313" key="8">
    <source>
        <dbReference type="Proteomes" id="UP001501011"/>
    </source>
</evidence>
<feature type="domain" description="N-acetyltransferase" evidence="6">
    <location>
        <begin position="14"/>
        <end position="159"/>
    </location>
</feature>
<feature type="active site" description="Proton donor" evidence="5">
    <location>
        <position position="127"/>
    </location>
</feature>
<comment type="similarity">
    <text evidence="1 5">Belongs to the acetyltransferase family. RimI subfamily.</text>
</comment>
<sequence length="171" mass="19549">MEFAPAITLMPLESIIRPLEATDLEQLVAIEQDAHEHPWKESIHLSCIEQEYPSLVLEIKGGVVAYVVFNYLYDECNLMNITTTPKLQGRGYASQLMHSLYQHSKQAGMKSVLLEVRESNQPALSFYRKEGFEEIGRRSSYYPKDEQREDAVVMRRSLDELPSTPTGLLVD</sequence>
<dbReference type="SUPFAM" id="SSF55729">
    <property type="entry name" value="Acyl-CoA N-acyltransferases (Nat)"/>
    <property type="match status" value="1"/>
</dbReference>
<evidence type="ECO:0000256" key="4">
    <source>
        <dbReference type="ARBA" id="ARBA00023315"/>
    </source>
</evidence>
<accession>A0ABP8IEV1</accession>
<comment type="subcellular location">
    <subcellularLocation>
        <location evidence="5">Cytoplasm</location>
    </subcellularLocation>
</comment>
<dbReference type="HAMAP" id="MF_02210">
    <property type="entry name" value="RimI"/>
    <property type="match status" value="1"/>
</dbReference>
<evidence type="ECO:0000256" key="3">
    <source>
        <dbReference type="ARBA" id="ARBA00022679"/>
    </source>
</evidence>
<keyword evidence="7" id="KW-0687">Ribonucleoprotein</keyword>
<dbReference type="EC" id="2.3.1.266" evidence="5"/>
<evidence type="ECO:0000256" key="5">
    <source>
        <dbReference type="HAMAP-Rule" id="MF_02210"/>
    </source>
</evidence>
<evidence type="ECO:0000259" key="6">
    <source>
        <dbReference type="PROSITE" id="PS51186"/>
    </source>
</evidence>
<dbReference type="NCBIfam" id="TIGR01575">
    <property type="entry name" value="rimI"/>
    <property type="match status" value="1"/>
</dbReference>
<dbReference type="RefSeq" id="WP_345291675.1">
    <property type="nucleotide sequence ID" value="NZ_BAABFV010000001.1"/>
</dbReference>
<comment type="caution">
    <text evidence="7">The sequence shown here is derived from an EMBL/GenBank/DDBJ whole genome shotgun (WGS) entry which is preliminary data.</text>
</comment>
<dbReference type="EMBL" id="BAABFV010000001">
    <property type="protein sequence ID" value="GAA4357017.1"/>
    <property type="molecule type" value="Genomic_DNA"/>
</dbReference>
<name>A0ABP8IEV1_9GAMM</name>
<dbReference type="PANTHER" id="PTHR43420">
    <property type="entry name" value="ACETYLTRANSFERASE"/>
    <property type="match status" value="1"/>
</dbReference>
<evidence type="ECO:0000256" key="2">
    <source>
        <dbReference type="ARBA" id="ARBA00022490"/>
    </source>
</evidence>
<dbReference type="Gene3D" id="3.40.630.30">
    <property type="match status" value="1"/>
</dbReference>
<dbReference type="PANTHER" id="PTHR43420:SF51">
    <property type="entry name" value="PEPTIDYL-LYSINE N-ACETYLTRANSFERASE YIAC"/>
    <property type="match status" value="1"/>
</dbReference>
<reference evidence="8" key="1">
    <citation type="journal article" date="2019" name="Int. J. Syst. Evol. Microbiol.">
        <title>The Global Catalogue of Microorganisms (GCM) 10K type strain sequencing project: providing services to taxonomists for standard genome sequencing and annotation.</title>
        <authorList>
            <consortium name="The Broad Institute Genomics Platform"/>
            <consortium name="The Broad Institute Genome Sequencing Center for Infectious Disease"/>
            <person name="Wu L."/>
            <person name="Ma J."/>
        </authorList>
    </citation>
    <scope>NUCLEOTIDE SEQUENCE [LARGE SCALE GENOMIC DNA]</scope>
    <source>
        <strain evidence="8">JCM 17728</strain>
    </source>
</reference>
<dbReference type="PROSITE" id="PS51186">
    <property type="entry name" value="GNAT"/>
    <property type="match status" value="1"/>
</dbReference>
<dbReference type="InterPro" id="IPR006464">
    <property type="entry name" value="AcTrfase_RimI/Ard1"/>
</dbReference>
<dbReference type="InterPro" id="IPR050680">
    <property type="entry name" value="YpeA/RimI_acetyltransf"/>
</dbReference>
<keyword evidence="8" id="KW-1185">Reference proteome</keyword>
<protein>
    <recommendedName>
        <fullName evidence="5">[Ribosomal protein bS18]-alanine N-acetyltransferase</fullName>
        <ecNumber evidence="5">2.3.1.266</ecNumber>
    </recommendedName>
</protein>
<dbReference type="Pfam" id="PF00583">
    <property type="entry name" value="Acetyltransf_1"/>
    <property type="match status" value="1"/>
</dbReference>
<dbReference type="GO" id="GO:0005840">
    <property type="term" value="C:ribosome"/>
    <property type="evidence" value="ECO:0007669"/>
    <property type="project" value="UniProtKB-KW"/>
</dbReference>
<organism evidence="7 8">
    <name type="scientific">Kangiella marina</name>
    <dbReference type="NCBI Taxonomy" id="1079178"/>
    <lineage>
        <taxon>Bacteria</taxon>
        <taxon>Pseudomonadati</taxon>
        <taxon>Pseudomonadota</taxon>
        <taxon>Gammaproteobacteria</taxon>
        <taxon>Kangiellales</taxon>
        <taxon>Kangiellaceae</taxon>
        <taxon>Kangiella</taxon>
    </lineage>
</organism>
<gene>
    <name evidence="5 7" type="primary">rimI</name>
    <name evidence="7" type="ORF">GCM10023151_05550</name>
</gene>
<feature type="binding site" evidence="5">
    <location>
        <position position="120"/>
    </location>
    <ligand>
        <name>acetyl-CoA</name>
        <dbReference type="ChEBI" id="CHEBI:57288"/>
    </ligand>
</feature>
<comment type="catalytic activity">
    <reaction evidence="5">
        <text>N-terminal L-alanyl-[ribosomal protein bS18] + acetyl-CoA = N-terminal N(alpha)-acetyl-L-alanyl-[ribosomal protein bS18] + CoA + H(+)</text>
        <dbReference type="Rhea" id="RHEA:43756"/>
        <dbReference type="Rhea" id="RHEA-COMP:10676"/>
        <dbReference type="Rhea" id="RHEA-COMP:10677"/>
        <dbReference type="ChEBI" id="CHEBI:15378"/>
        <dbReference type="ChEBI" id="CHEBI:57287"/>
        <dbReference type="ChEBI" id="CHEBI:57288"/>
        <dbReference type="ChEBI" id="CHEBI:64718"/>
        <dbReference type="ChEBI" id="CHEBI:83683"/>
        <dbReference type="EC" id="2.3.1.266"/>
    </reaction>
</comment>
<keyword evidence="3 5" id="KW-0808">Transferase</keyword>
<dbReference type="InterPro" id="IPR016181">
    <property type="entry name" value="Acyl_CoA_acyltransferase"/>
</dbReference>